<dbReference type="GO" id="GO:1990904">
    <property type="term" value="C:ribonucleoprotein complex"/>
    <property type="evidence" value="ECO:0007669"/>
    <property type="project" value="UniProtKB-KW"/>
</dbReference>
<dbReference type="GO" id="GO:0003735">
    <property type="term" value="F:structural constituent of ribosome"/>
    <property type="evidence" value="ECO:0007669"/>
    <property type="project" value="InterPro"/>
</dbReference>
<keyword evidence="4 6" id="KW-0689">Ribosomal protein</keyword>
<dbReference type="InterPro" id="IPR012678">
    <property type="entry name" value="Ribosomal_uL23/eL15/eS24_sf"/>
</dbReference>
<dbReference type="GO" id="GO:0006412">
    <property type="term" value="P:translation"/>
    <property type="evidence" value="ECO:0007669"/>
    <property type="project" value="UniProtKB-UniRule"/>
</dbReference>
<dbReference type="InterPro" id="IPR012677">
    <property type="entry name" value="Nucleotide-bd_a/b_plait_sf"/>
</dbReference>
<proteinExistence type="inferred from homology"/>
<evidence type="ECO:0000256" key="6">
    <source>
        <dbReference type="HAMAP-Rule" id="MF_01369"/>
    </source>
</evidence>
<protein>
    <recommendedName>
        <fullName evidence="6">Large ribosomal subunit protein uL23</fullName>
    </recommendedName>
</protein>
<accession>A0A4D6XS76</accession>
<comment type="subunit">
    <text evidence="6">Part of the 50S ribosomal subunit. Contacts protein L29, and trigger factor when it is bound to the ribosome.</text>
</comment>
<dbReference type="Gene3D" id="3.30.70.330">
    <property type="match status" value="1"/>
</dbReference>
<keyword evidence="5 6" id="KW-0687">Ribonucleoprotein</keyword>
<reference evidence="7 8" key="2">
    <citation type="submission" date="2019-05" db="EMBL/GenBank/DDBJ databases">
        <title>Genome evolution of the obligate endosymbiont Buchnera aphidicola.</title>
        <authorList>
            <person name="Moran N.A."/>
        </authorList>
    </citation>
    <scope>NUCLEOTIDE SEQUENCE [LARGE SCALE GENOMIC DNA]</scope>
    <source>
        <strain evidence="7 8">Ahe</strain>
    </source>
</reference>
<name>A0A4D6XS76_9GAMM</name>
<dbReference type="NCBIfam" id="NF004363">
    <property type="entry name" value="PRK05738.2-4"/>
    <property type="match status" value="1"/>
</dbReference>
<evidence type="ECO:0000256" key="1">
    <source>
        <dbReference type="ARBA" id="ARBA00006700"/>
    </source>
</evidence>
<dbReference type="NCBIfam" id="NF004358">
    <property type="entry name" value="PRK05738.1-1"/>
    <property type="match status" value="1"/>
</dbReference>
<dbReference type="OrthoDB" id="9793353at2"/>
<keyword evidence="2 6" id="KW-0699">rRNA-binding</keyword>
<dbReference type="AlphaFoldDB" id="A0A4D6XS76"/>
<dbReference type="GO" id="GO:0005840">
    <property type="term" value="C:ribosome"/>
    <property type="evidence" value="ECO:0007669"/>
    <property type="project" value="UniProtKB-KW"/>
</dbReference>
<dbReference type="GO" id="GO:0019843">
    <property type="term" value="F:rRNA binding"/>
    <property type="evidence" value="ECO:0007669"/>
    <property type="project" value="UniProtKB-UniRule"/>
</dbReference>
<dbReference type="InterPro" id="IPR013025">
    <property type="entry name" value="Ribosomal_uL23-like"/>
</dbReference>
<dbReference type="Proteomes" id="UP000298759">
    <property type="component" value="Chromosome"/>
</dbReference>
<dbReference type="PANTHER" id="PTHR11620">
    <property type="entry name" value="60S RIBOSOMAL PROTEIN L23A"/>
    <property type="match status" value="1"/>
</dbReference>
<dbReference type="SUPFAM" id="SSF54189">
    <property type="entry name" value="Ribosomal proteins S24e, L23 and L15e"/>
    <property type="match status" value="1"/>
</dbReference>
<dbReference type="RefSeq" id="WP_158340252.1">
    <property type="nucleotide sequence ID" value="NZ_CP034894.1"/>
</dbReference>
<dbReference type="HAMAP" id="MF_01369_B">
    <property type="entry name" value="Ribosomal_uL23_B"/>
    <property type="match status" value="1"/>
</dbReference>
<dbReference type="FunFam" id="3.30.70.330:FF:000001">
    <property type="entry name" value="50S ribosomal protein L23"/>
    <property type="match status" value="1"/>
</dbReference>
<dbReference type="NCBIfam" id="NF004359">
    <property type="entry name" value="PRK05738.1-3"/>
    <property type="match status" value="1"/>
</dbReference>
<organism evidence="7 8">
    <name type="scientific">Buchnera aphidicola</name>
    <name type="common">Aphis helianthi</name>
    <dbReference type="NCBI Taxonomy" id="2315802"/>
    <lineage>
        <taxon>Bacteria</taxon>
        <taxon>Pseudomonadati</taxon>
        <taxon>Pseudomonadota</taxon>
        <taxon>Gammaproteobacteria</taxon>
        <taxon>Enterobacterales</taxon>
        <taxon>Erwiniaceae</taxon>
        <taxon>Buchnera</taxon>
    </lineage>
</organism>
<evidence type="ECO:0000256" key="3">
    <source>
        <dbReference type="ARBA" id="ARBA00022884"/>
    </source>
</evidence>
<keyword evidence="3 6" id="KW-0694">RNA-binding</keyword>
<sequence>MISEERLLQILLSPHVSEKSSILMEKFNTVVFKVLKSSTKYEIKFAIQKLFNIQVDSVKTVCIKGKKKRQSNRIVFRSNWKKAYVTVKKGQNLDFMGNIE</sequence>
<reference evidence="7 8" key="1">
    <citation type="submission" date="2018-12" db="EMBL/GenBank/DDBJ databases">
        <authorList>
            <person name="Chong R.A."/>
        </authorList>
    </citation>
    <scope>NUCLEOTIDE SEQUENCE [LARGE SCALE GENOMIC DNA]</scope>
    <source>
        <strain evidence="7 8">Ahe</strain>
    </source>
</reference>
<comment type="function">
    <text evidence="6">One of the early assembly proteins it binds 23S rRNA. One of the proteins that surrounds the polypeptide exit tunnel on the outside of the ribosome. Forms the main docking site for trigger factor binding to the ribosome.</text>
</comment>
<gene>
    <name evidence="6" type="primary">rplW</name>
    <name evidence="7" type="ORF">D9V62_02650</name>
</gene>
<dbReference type="EMBL" id="CP034894">
    <property type="protein sequence ID" value="QCI17320.1"/>
    <property type="molecule type" value="Genomic_DNA"/>
</dbReference>
<evidence type="ECO:0000256" key="4">
    <source>
        <dbReference type="ARBA" id="ARBA00022980"/>
    </source>
</evidence>
<evidence type="ECO:0000313" key="8">
    <source>
        <dbReference type="Proteomes" id="UP000298759"/>
    </source>
</evidence>
<evidence type="ECO:0000256" key="5">
    <source>
        <dbReference type="ARBA" id="ARBA00023274"/>
    </source>
</evidence>
<evidence type="ECO:0000313" key="7">
    <source>
        <dbReference type="EMBL" id="QCI17320.1"/>
    </source>
</evidence>
<dbReference type="Pfam" id="PF00276">
    <property type="entry name" value="Ribosomal_L23"/>
    <property type="match status" value="1"/>
</dbReference>
<evidence type="ECO:0000256" key="2">
    <source>
        <dbReference type="ARBA" id="ARBA00022730"/>
    </source>
</evidence>
<comment type="similarity">
    <text evidence="1 6">Belongs to the universal ribosomal protein uL23 family.</text>
</comment>